<dbReference type="EMBL" id="JQ901381">
    <property type="protein sequence ID" value="AFN88422.1"/>
    <property type="molecule type" value="Genomic_DNA"/>
</dbReference>
<geneLocation type="plasmid" evidence="1">
    <name>Plm</name>
</geneLocation>
<gene>
    <name evidence="1" type="ORF">EC25_Plm00176</name>
</gene>
<organism evidence="1">
    <name type="scientific">Escherichia coli</name>
    <dbReference type="NCBI Taxonomy" id="562"/>
    <lineage>
        <taxon>Bacteria</taxon>
        <taxon>Pseudomonadati</taxon>
        <taxon>Pseudomonadota</taxon>
        <taxon>Gammaproteobacteria</taxon>
        <taxon>Enterobacterales</taxon>
        <taxon>Enterobacteriaceae</taxon>
        <taxon>Escherichia</taxon>
    </lineage>
</organism>
<evidence type="ECO:0000313" key="1">
    <source>
        <dbReference type="EMBL" id="AFN88422.1"/>
    </source>
</evidence>
<name>I6ZUD5_ECOLX</name>
<sequence>MVFNRYIPTKTTFGMRVIMLGEIMSLVGPYQSHASIFLVLEFN</sequence>
<protein>
    <submittedName>
        <fullName evidence="1">Uncharacterized protein</fullName>
    </submittedName>
</protein>
<reference evidence="1" key="1">
    <citation type="journal article" date="2012" name="Appl. Environ. Microbiol.">
        <title>Characterization of a novel microcin that kills enterohemorrhagic E. coli O157:H7 and O26.</title>
        <authorList>
            <person name="Eberhart L."/>
            <person name="Deringer J.R."/>
            <person name="Brayton K.A."/>
            <person name="Sawant A."/>
            <person name="Besser T.E."/>
            <person name="Call D.R."/>
        </authorList>
    </citation>
    <scope>NUCLEOTIDE SEQUENCE</scope>
    <source>
        <strain evidence="1">EC25</strain>
        <plasmid evidence="1">Plm</plasmid>
    </source>
</reference>
<accession>I6ZUD5</accession>
<proteinExistence type="predicted"/>
<keyword evidence="1" id="KW-0614">Plasmid</keyword>
<dbReference type="AlphaFoldDB" id="I6ZUD5"/>